<dbReference type="Pfam" id="PF00106">
    <property type="entry name" value="adh_short"/>
    <property type="match status" value="1"/>
</dbReference>
<evidence type="ECO:0008006" key="5">
    <source>
        <dbReference type="Google" id="ProtNLM"/>
    </source>
</evidence>
<dbReference type="PANTHER" id="PTHR43669">
    <property type="entry name" value="5-KETO-D-GLUCONATE 5-REDUCTASE"/>
    <property type="match status" value="1"/>
</dbReference>
<dbReference type="PANTHER" id="PTHR43669:SF3">
    <property type="entry name" value="ALCOHOL DEHYDROGENASE, PUTATIVE (AFU_ORTHOLOGUE AFUA_3G03445)-RELATED"/>
    <property type="match status" value="1"/>
</dbReference>
<keyword evidence="4" id="KW-1185">Reference proteome</keyword>
<dbReference type="EMBL" id="LFJN01000019">
    <property type="protein sequence ID" value="KPI38304.1"/>
    <property type="molecule type" value="Genomic_DNA"/>
</dbReference>
<evidence type="ECO:0000256" key="1">
    <source>
        <dbReference type="ARBA" id="ARBA00006484"/>
    </source>
</evidence>
<dbReference type="OrthoDB" id="4478488at2759"/>
<evidence type="ECO:0000313" key="4">
    <source>
        <dbReference type="Proteomes" id="UP000038010"/>
    </source>
</evidence>
<proteinExistence type="inferred from homology"/>
<organism evidence="3 4">
    <name type="scientific">Cyphellophora attinorum</name>
    <dbReference type="NCBI Taxonomy" id="1664694"/>
    <lineage>
        <taxon>Eukaryota</taxon>
        <taxon>Fungi</taxon>
        <taxon>Dikarya</taxon>
        <taxon>Ascomycota</taxon>
        <taxon>Pezizomycotina</taxon>
        <taxon>Eurotiomycetes</taxon>
        <taxon>Chaetothyriomycetidae</taxon>
        <taxon>Chaetothyriales</taxon>
        <taxon>Cyphellophoraceae</taxon>
        <taxon>Cyphellophora</taxon>
    </lineage>
</organism>
<dbReference type="GeneID" id="28732857"/>
<dbReference type="SUPFAM" id="SSF51735">
    <property type="entry name" value="NAD(P)-binding Rossmann-fold domains"/>
    <property type="match status" value="1"/>
</dbReference>
<dbReference type="CDD" id="cd05233">
    <property type="entry name" value="SDR_c"/>
    <property type="match status" value="1"/>
</dbReference>
<gene>
    <name evidence="3" type="ORF">AB675_12075</name>
</gene>
<name>A0A0N1H8M2_9EURO</name>
<dbReference type="Proteomes" id="UP000038010">
    <property type="component" value="Unassembled WGS sequence"/>
</dbReference>
<dbReference type="GO" id="GO:0016491">
    <property type="term" value="F:oxidoreductase activity"/>
    <property type="evidence" value="ECO:0007669"/>
    <property type="project" value="UniProtKB-KW"/>
</dbReference>
<dbReference type="CDD" id="cd12148">
    <property type="entry name" value="fungal_TF_MHR"/>
    <property type="match status" value="1"/>
</dbReference>
<sequence length="823" mass="90705">MSTSFGALVVFGSGPGVGHGIATLFAERGFAKIIILSRDADRLAKEADKLRSLGNGPEVKDIAIDLGNPESVEVILQKVQQSLGDTLLECVLYNAARTGKSHFFNFPSENLENDLKIAVISLYKVAQWAIPHMLQTATTCARSPALLVTSGLLATQPAPAMFSLAVCKSGQRSLVQSLHKEFETKGVHVGLITIGGSVSDSSKVTNARNIAEEAWKMFGAAKGQGQFEALMMDPAYLEHQHTAGSPATDGGLDVNHSNNSKPQDSGWEPSVGRAVETRPKVDVYELTKGLVQDVLQRQHGYSFECMLVEPHSSVHQTTQSSAPTSRATIEQLNLPLSLSHVKHLLEHFDKIMGWPNPGLVDTRDLLMTARAYLALMIDISAEGLSTLLKTTRLPMDSTALLFAALALGAVAKGDLNQGRFYFDTSLEMAKLFVSQQTLDLCLAYYLQHLLALRFGTSSYAQGIMAHAFLVAHHLGIQRNSHGNPGLRLFLLIYMADQYGSTQQNTEPLIRASSIDVRTFENLAEAEPHLQTLIDLVTINGYVIEHSYRNTVLTDDEIRALEARIGELCAHRKRPLQSDSGTFKSNYDLIAYIHMMCCRLKLRVPGLATQSSIIASISTCVHAAQGVLAGYHQLYRPILNVLCGAHSMQQKSLPEQLATPNAASLAVTWRQVRRIMTSTFVIIFAYQHGELLHDDASRFVAMTRLLLEYPRWRWGGKLDELIQTLHDISNLANLAIVKQLRALLPEQSEQFLQHLAARQPLLPSETSIVGQNGQDIPSNHWSATCWPPIYDMPFEYDLPDFGNGMQAEDVQQLWSSIWNPADVL</sequence>
<dbReference type="RefSeq" id="XP_017998267.1">
    <property type="nucleotide sequence ID" value="XM_018140976.1"/>
</dbReference>
<dbReference type="InterPro" id="IPR036291">
    <property type="entry name" value="NAD(P)-bd_dom_sf"/>
</dbReference>
<reference evidence="3 4" key="1">
    <citation type="submission" date="2015-06" db="EMBL/GenBank/DDBJ databases">
        <title>Draft genome of the ant-associated black yeast Phialophora attae CBS 131958.</title>
        <authorList>
            <person name="Moreno L.F."/>
            <person name="Stielow B.J."/>
            <person name="de Hoog S."/>
            <person name="Vicente V.A."/>
            <person name="Weiss V.A."/>
            <person name="de Vries M."/>
            <person name="Cruz L.M."/>
            <person name="Souza E.M."/>
        </authorList>
    </citation>
    <scope>NUCLEOTIDE SEQUENCE [LARGE SCALE GENOMIC DNA]</scope>
    <source>
        <strain evidence="3 4">CBS 131958</strain>
    </source>
</reference>
<comment type="caution">
    <text evidence="3">The sequence shown here is derived from an EMBL/GenBank/DDBJ whole genome shotgun (WGS) entry which is preliminary data.</text>
</comment>
<keyword evidence="2" id="KW-0560">Oxidoreductase</keyword>
<dbReference type="AlphaFoldDB" id="A0A0N1H8M2"/>
<accession>A0A0N1H8M2</accession>
<evidence type="ECO:0000256" key="2">
    <source>
        <dbReference type="ARBA" id="ARBA00023002"/>
    </source>
</evidence>
<evidence type="ECO:0000313" key="3">
    <source>
        <dbReference type="EMBL" id="KPI38304.1"/>
    </source>
</evidence>
<comment type="similarity">
    <text evidence="1">Belongs to the short-chain dehydrogenases/reductases (SDR) family.</text>
</comment>
<dbReference type="Gene3D" id="3.40.50.720">
    <property type="entry name" value="NAD(P)-binding Rossmann-like Domain"/>
    <property type="match status" value="1"/>
</dbReference>
<dbReference type="VEuPathDB" id="FungiDB:AB675_12075"/>
<dbReference type="InterPro" id="IPR002347">
    <property type="entry name" value="SDR_fam"/>
</dbReference>
<protein>
    <recommendedName>
        <fullName evidence="5">Transcription factor domain-containing protein</fullName>
    </recommendedName>
</protein>
<dbReference type="STRING" id="1664694.A0A0N1H8M2"/>